<evidence type="ECO:0000256" key="7">
    <source>
        <dbReference type="RuleBase" id="RU363032"/>
    </source>
</evidence>
<evidence type="ECO:0000256" key="1">
    <source>
        <dbReference type="ARBA" id="ARBA00004651"/>
    </source>
</evidence>
<dbReference type="CDD" id="cd06261">
    <property type="entry name" value="TM_PBP2"/>
    <property type="match status" value="1"/>
</dbReference>
<keyword evidence="5 7" id="KW-1133">Transmembrane helix</keyword>
<feature type="transmembrane region" description="Helical" evidence="7">
    <location>
        <begin position="71"/>
        <end position="95"/>
    </location>
</feature>
<dbReference type="InterPro" id="IPR000515">
    <property type="entry name" value="MetI-like"/>
</dbReference>
<feature type="transmembrane region" description="Helical" evidence="7">
    <location>
        <begin position="107"/>
        <end position="129"/>
    </location>
</feature>
<keyword evidence="6 7" id="KW-0472">Membrane</keyword>
<dbReference type="Pfam" id="PF00528">
    <property type="entry name" value="BPD_transp_1"/>
    <property type="match status" value="1"/>
</dbReference>
<evidence type="ECO:0000313" key="10">
    <source>
        <dbReference type="Proteomes" id="UP000606044"/>
    </source>
</evidence>
<name>A0A917FB72_9HYPH</name>
<feature type="transmembrane region" description="Helical" evidence="7">
    <location>
        <begin position="135"/>
        <end position="158"/>
    </location>
</feature>
<comment type="subcellular location">
    <subcellularLocation>
        <location evidence="1 7">Cell membrane</location>
        <topology evidence="1 7">Multi-pass membrane protein</topology>
    </subcellularLocation>
</comment>
<evidence type="ECO:0000256" key="5">
    <source>
        <dbReference type="ARBA" id="ARBA00022989"/>
    </source>
</evidence>
<gene>
    <name evidence="9" type="ORF">GCM10007301_21330</name>
</gene>
<feature type="domain" description="ABC transmembrane type-1" evidence="8">
    <location>
        <begin position="69"/>
        <end position="249"/>
    </location>
</feature>
<dbReference type="EMBL" id="BMCT01000002">
    <property type="protein sequence ID" value="GGF61298.1"/>
    <property type="molecule type" value="Genomic_DNA"/>
</dbReference>
<accession>A0A917FB72</accession>
<sequence>MSATADVPARTTPARRRSGSWDGLILLVLALLAWQGMHLYVGEAALASPVKTLTFLAGFLRGPVFWGHFAATLAAFGWALLIGAVGGIVIGLVLGERRFAGDVAEPILAGLYAIPKVTLYPMILLIFGLGMSAKVAFGVIHGIIPIILFTMGAVKTISPVLLRAARAMRLTRRQTALEVLVPAVLPEILTGLRIGFSLTFLGVLIGEMFASQRGLGFLIVNGINLHNVPMTTGMILVIVLFALAANGLLLWLHRRFGGPSATPEHA</sequence>
<comment type="similarity">
    <text evidence="7">Belongs to the binding-protein-dependent transport system permease family.</text>
</comment>
<protein>
    <submittedName>
        <fullName evidence="9">ABC transporter permease</fullName>
    </submittedName>
</protein>
<organism evidence="9 10">
    <name type="scientific">Azorhizobium oxalatiphilum</name>
    <dbReference type="NCBI Taxonomy" id="980631"/>
    <lineage>
        <taxon>Bacteria</taxon>
        <taxon>Pseudomonadati</taxon>
        <taxon>Pseudomonadota</taxon>
        <taxon>Alphaproteobacteria</taxon>
        <taxon>Hyphomicrobiales</taxon>
        <taxon>Xanthobacteraceae</taxon>
        <taxon>Azorhizobium</taxon>
    </lineage>
</organism>
<dbReference type="Proteomes" id="UP000606044">
    <property type="component" value="Unassembled WGS sequence"/>
</dbReference>
<evidence type="ECO:0000256" key="4">
    <source>
        <dbReference type="ARBA" id="ARBA00022692"/>
    </source>
</evidence>
<dbReference type="PANTHER" id="PTHR30151:SF0">
    <property type="entry name" value="ABC TRANSPORTER PERMEASE PROTEIN MJ0413-RELATED"/>
    <property type="match status" value="1"/>
</dbReference>
<keyword evidence="10" id="KW-1185">Reference proteome</keyword>
<feature type="transmembrane region" description="Helical" evidence="7">
    <location>
        <begin position="179"/>
        <end position="210"/>
    </location>
</feature>
<dbReference type="GO" id="GO:0005886">
    <property type="term" value="C:plasma membrane"/>
    <property type="evidence" value="ECO:0007669"/>
    <property type="project" value="UniProtKB-SubCell"/>
</dbReference>
<keyword evidence="4 7" id="KW-0812">Transmembrane</keyword>
<reference evidence="9" key="1">
    <citation type="journal article" date="2014" name="Int. J. Syst. Evol. Microbiol.">
        <title>Complete genome sequence of Corynebacterium casei LMG S-19264T (=DSM 44701T), isolated from a smear-ripened cheese.</title>
        <authorList>
            <consortium name="US DOE Joint Genome Institute (JGI-PGF)"/>
            <person name="Walter F."/>
            <person name="Albersmeier A."/>
            <person name="Kalinowski J."/>
            <person name="Ruckert C."/>
        </authorList>
    </citation>
    <scope>NUCLEOTIDE SEQUENCE</scope>
    <source>
        <strain evidence="9">CCM 7897</strain>
    </source>
</reference>
<evidence type="ECO:0000313" key="9">
    <source>
        <dbReference type="EMBL" id="GGF61298.1"/>
    </source>
</evidence>
<comment type="caution">
    <text evidence="9">The sequence shown here is derived from an EMBL/GenBank/DDBJ whole genome shotgun (WGS) entry which is preliminary data.</text>
</comment>
<evidence type="ECO:0000256" key="6">
    <source>
        <dbReference type="ARBA" id="ARBA00023136"/>
    </source>
</evidence>
<keyword evidence="2 7" id="KW-0813">Transport</keyword>
<dbReference type="PANTHER" id="PTHR30151">
    <property type="entry name" value="ALKANE SULFONATE ABC TRANSPORTER-RELATED, MEMBRANE SUBUNIT"/>
    <property type="match status" value="1"/>
</dbReference>
<evidence type="ECO:0000256" key="2">
    <source>
        <dbReference type="ARBA" id="ARBA00022448"/>
    </source>
</evidence>
<feature type="transmembrane region" description="Helical" evidence="7">
    <location>
        <begin position="230"/>
        <end position="252"/>
    </location>
</feature>
<evidence type="ECO:0000256" key="3">
    <source>
        <dbReference type="ARBA" id="ARBA00022475"/>
    </source>
</evidence>
<dbReference type="InterPro" id="IPR035906">
    <property type="entry name" value="MetI-like_sf"/>
</dbReference>
<dbReference type="GO" id="GO:0055085">
    <property type="term" value="P:transmembrane transport"/>
    <property type="evidence" value="ECO:0007669"/>
    <property type="project" value="InterPro"/>
</dbReference>
<proteinExistence type="inferred from homology"/>
<evidence type="ECO:0000259" key="8">
    <source>
        <dbReference type="PROSITE" id="PS50928"/>
    </source>
</evidence>
<dbReference type="AlphaFoldDB" id="A0A917FB72"/>
<keyword evidence="3" id="KW-1003">Cell membrane</keyword>
<dbReference type="PROSITE" id="PS50928">
    <property type="entry name" value="ABC_TM1"/>
    <property type="match status" value="1"/>
</dbReference>
<reference evidence="9" key="2">
    <citation type="submission" date="2020-09" db="EMBL/GenBank/DDBJ databases">
        <authorList>
            <person name="Sun Q."/>
            <person name="Sedlacek I."/>
        </authorList>
    </citation>
    <scope>NUCLEOTIDE SEQUENCE</scope>
    <source>
        <strain evidence="9">CCM 7897</strain>
    </source>
</reference>
<dbReference type="RefSeq" id="WP_188578244.1">
    <property type="nucleotide sequence ID" value="NZ_BMCT01000002.1"/>
</dbReference>
<dbReference type="Gene3D" id="1.10.3720.10">
    <property type="entry name" value="MetI-like"/>
    <property type="match status" value="1"/>
</dbReference>
<dbReference type="SUPFAM" id="SSF161098">
    <property type="entry name" value="MetI-like"/>
    <property type="match status" value="1"/>
</dbReference>